<dbReference type="EC" id="2.3.2.27" evidence="4"/>
<evidence type="ECO:0000256" key="8">
    <source>
        <dbReference type="ARBA" id="ARBA00022729"/>
    </source>
</evidence>
<keyword evidence="5" id="KW-0808">Transferase</keyword>
<dbReference type="Pfam" id="PF13947">
    <property type="entry name" value="GUB_WAK_bind"/>
    <property type="match status" value="1"/>
</dbReference>
<evidence type="ECO:0000256" key="6">
    <source>
        <dbReference type="ARBA" id="ARBA00022692"/>
    </source>
</evidence>
<evidence type="ECO:0000313" key="18">
    <source>
        <dbReference type="Proteomes" id="UP000623129"/>
    </source>
</evidence>
<keyword evidence="11" id="KW-0862">Zinc</keyword>
<evidence type="ECO:0000313" key="17">
    <source>
        <dbReference type="EMBL" id="KAF3319909.1"/>
    </source>
</evidence>
<comment type="pathway">
    <text evidence="3">Protein modification; protein ubiquitination.</text>
</comment>
<evidence type="ECO:0000256" key="13">
    <source>
        <dbReference type="ARBA" id="ARBA00023136"/>
    </source>
</evidence>
<evidence type="ECO:0000259" key="16">
    <source>
        <dbReference type="Pfam" id="PF13947"/>
    </source>
</evidence>
<dbReference type="InterPro" id="IPR046948">
    <property type="entry name" value="ATL20-22-like"/>
</dbReference>
<accession>A0A833QIK9</accession>
<sequence>MAPITHILAIALLISYYTSTIRVHGKQTYLKDCRPFRCSKHGPIVRFPFRLDIHPPHCGYYTLVLSCSGGNTVLSLPFSGDYNVTSIDYKKSMLAITRYSWTPNCPWSQITEPNVTGSLFIPPSPVYLSWLDCSDVLTSFTEYEYLAPISCLGSEGHFIYVAWASTSPRSLPSTCIKIRDSTFFTGPKIPPDEFEYIPSSRSEFQHVITDFAARSVVALYWHNDLINCSMCEKKLWHRCEFNFKTKSFCRGDLSSNKLD</sequence>
<evidence type="ECO:0000256" key="10">
    <source>
        <dbReference type="ARBA" id="ARBA00022786"/>
    </source>
</evidence>
<dbReference type="EMBL" id="SWLB01000191">
    <property type="protein sequence ID" value="KAF3319909.1"/>
    <property type="molecule type" value="Genomic_DNA"/>
</dbReference>
<keyword evidence="8 15" id="KW-0732">Signal</keyword>
<dbReference type="PANTHER" id="PTHR46279">
    <property type="entry name" value="RING/U-BOX SUPERFAMILY PROTEIN"/>
    <property type="match status" value="1"/>
</dbReference>
<keyword evidence="10" id="KW-0833">Ubl conjugation pathway</keyword>
<keyword evidence="13" id="KW-0472">Membrane</keyword>
<keyword evidence="9" id="KW-0863">Zinc-finger</keyword>
<comment type="subcellular location">
    <subcellularLocation>
        <location evidence="2">Membrane</location>
        <topology evidence="2">Single-pass membrane protein</topology>
    </subcellularLocation>
</comment>
<keyword evidence="7" id="KW-0479">Metal-binding</keyword>
<dbReference type="PANTHER" id="PTHR46279:SF9">
    <property type="entry name" value="OS01G0116300 PROTEIN"/>
    <property type="match status" value="1"/>
</dbReference>
<feature type="domain" description="Wall-associated receptor kinase galacturonan-binding" evidence="16">
    <location>
        <begin position="33"/>
        <end position="97"/>
    </location>
</feature>
<evidence type="ECO:0000256" key="4">
    <source>
        <dbReference type="ARBA" id="ARBA00012483"/>
    </source>
</evidence>
<keyword evidence="6" id="KW-0812">Transmembrane</keyword>
<dbReference type="GO" id="GO:0016020">
    <property type="term" value="C:membrane"/>
    <property type="evidence" value="ECO:0007669"/>
    <property type="project" value="UniProtKB-SubCell"/>
</dbReference>
<reference evidence="17" key="1">
    <citation type="submission" date="2020-01" db="EMBL/GenBank/DDBJ databases">
        <title>Genome sequence of Kobresia littledalei, the first chromosome-level genome in the family Cyperaceae.</title>
        <authorList>
            <person name="Qu G."/>
        </authorList>
    </citation>
    <scope>NUCLEOTIDE SEQUENCE</scope>
    <source>
        <strain evidence="17">C.B.Clarke</strain>
        <tissue evidence="17">Leaf</tissue>
    </source>
</reference>
<evidence type="ECO:0000256" key="9">
    <source>
        <dbReference type="ARBA" id="ARBA00022771"/>
    </source>
</evidence>
<name>A0A833QIK9_9POAL</name>
<evidence type="ECO:0000256" key="11">
    <source>
        <dbReference type="ARBA" id="ARBA00022833"/>
    </source>
</evidence>
<evidence type="ECO:0000256" key="1">
    <source>
        <dbReference type="ARBA" id="ARBA00000900"/>
    </source>
</evidence>
<evidence type="ECO:0000256" key="7">
    <source>
        <dbReference type="ARBA" id="ARBA00022723"/>
    </source>
</evidence>
<keyword evidence="12" id="KW-1133">Transmembrane helix</keyword>
<organism evidence="17 18">
    <name type="scientific">Carex littledalei</name>
    <dbReference type="NCBI Taxonomy" id="544730"/>
    <lineage>
        <taxon>Eukaryota</taxon>
        <taxon>Viridiplantae</taxon>
        <taxon>Streptophyta</taxon>
        <taxon>Embryophyta</taxon>
        <taxon>Tracheophyta</taxon>
        <taxon>Spermatophyta</taxon>
        <taxon>Magnoliopsida</taxon>
        <taxon>Liliopsida</taxon>
        <taxon>Poales</taxon>
        <taxon>Cyperaceae</taxon>
        <taxon>Cyperoideae</taxon>
        <taxon>Cariceae</taxon>
        <taxon>Carex</taxon>
        <taxon>Carex subgen. Euthyceras</taxon>
    </lineage>
</organism>
<keyword evidence="18" id="KW-1185">Reference proteome</keyword>
<evidence type="ECO:0000256" key="12">
    <source>
        <dbReference type="ARBA" id="ARBA00022989"/>
    </source>
</evidence>
<feature type="signal peptide" evidence="15">
    <location>
        <begin position="1"/>
        <end position="20"/>
    </location>
</feature>
<comment type="caution">
    <text evidence="17">The sequence shown here is derived from an EMBL/GenBank/DDBJ whole genome shotgun (WGS) entry which is preliminary data.</text>
</comment>
<comment type="catalytic activity">
    <reaction evidence="1">
        <text>S-ubiquitinyl-[E2 ubiquitin-conjugating enzyme]-L-cysteine + [acceptor protein]-L-lysine = [E2 ubiquitin-conjugating enzyme]-L-cysteine + N(6)-ubiquitinyl-[acceptor protein]-L-lysine.</text>
        <dbReference type="EC" id="2.3.2.27"/>
    </reaction>
</comment>
<gene>
    <name evidence="17" type="ORF">FCM35_KLT21823</name>
</gene>
<evidence type="ECO:0000256" key="3">
    <source>
        <dbReference type="ARBA" id="ARBA00004906"/>
    </source>
</evidence>
<evidence type="ECO:0000256" key="15">
    <source>
        <dbReference type="SAM" id="SignalP"/>
    </source>
</evidence>
<protein>
    <recommendedName>
        <fullName evidence="4">RING-type E3 ubiquitin transferase</fullName>
        <ecNumber evidence="4">2.3.2.27</ecNumber>
    </recommendedName>
</protein>
<dbReference type="GO" id="GO:0030247">
    <property type="term" value="F:polysaccharide binding"/>
    <property type="evidence" value="ECO:0007669"/>
    <property type="project" value="InterPro"/>
</dbReference>
<dbReference type="AlphaFoldDB" id="A0A833QIK9"/>
<dbReference type="GO" id="GO:0008270">
    <property type="term" value="F:zinc ion binding"/>
    <property type="evidence" value="ECO:0007669"/>
    <property type="project" value="UniProtKB-KW"/>
</dbReference>
<evidence type="ECO:0000256" key="14">
    <source>
        <dbReference type="ARBA" id="ARBA00024209"/>
    </source>
</evidence>
<dbReference type="OrthoDB" id="680789at2759"/>
<dbReference type="GO" id="GO:0061630">
    <property type="term" value="F:ubiquitin protein ligase activity"/>
    <property type="evidence" value="ECO:0007669"/>
    <property type="project" value="UniProtKB-EC"/>
</dbReference>
<comment type="similarity">
    <text evidence="14">Belongs to the RING-type zinc finger family. ATL subfamily.</text>
</comment>
<feature type="chain" id="PRO_5032383564" description="RING-type E3 ubiquitin transferase" evidence="15">
    <location>
        <begin position="21"/>
        <end position="259"/>
    </location>
</feature>
<evidence type="ECO:0000256" key="5">
    <source>
        <dbReference type="ARBA" id="ARBA00022679"/>
    </source>
</evidence>
<dbReference type="InterPro" id="IPR025287">
    <property type="entry name" value="WAK_GUB"/>
</dbReference>
<evidence type="ECO:0000256" key="2">
    <source>
        <dbReference type="ARBA" id="ARBA00004167"/>
    </source>
</evidence>
<dbReference type="Proteomes" id="UP000623129">
    <property type="component" value="Unassembled WGS sequence"/>
</dbReference>
<proteinExistence type="inferred from homology"/>